<evidence type="ECO:0000256" key="9">
    <source>
        <dbReference type="ARBA" id="ARBA00032813"/>
    </source>
</evidence>
<keyword evidence="4" id="KW-0805">Transcription regulation</keyword>
<dbReference type="InterPro" id="IPR044597">
    <property type="entry name" value="SMH1-6"/>
</dbReference>
<evidence type="ECO:0000259" key="12">
    <source>
        <dbReference type="PROSITE" id="PS50090"/>
    </source>
</evidence>
<dbReference type="AlphaFoldDB" id="A0AAV0IUF4"/>
<evidence type="ECO:0000256" key="6">
    <source>
        <dbReference type="ARBA" id="ARBA00023125"/>
    </source>
</evidence>
<dbReference type="Pfam" id="PF00249">
    <property type="entry name" value="Myb_DNA-binding"/>
    <property type="match status" value="1"/>
</dbReference>
<feature type="domain" description="H15" evidence="14">
    <location>
        <begin position="257"/>
        <end position="325"/>
    </location>
</feature>
<dbReference type="SUPFAM" id="SSF46785">
    <property type="entry name" value="Winged helix' DNA-binding domain"/>
    <property type="match status" value="1"/>
</dbReference>
<keyword evidence="3" id="KW-0158">Chromosome</keyword>
<name>A0AAV0IUF4_9ROSI</name>
<dbReference type="FunFam" id="1.10.246.220:FF:000002">
    <property type="entry name" value="Telomere repeat-binding factor 1"/>
    <property type="match status" value="1"/>
</dbReference>
<accession>A0AAV0IUF4</accession>
<dbReference type="PROSITE" id="PS51504">
    <property type="entry name" value="H15"/>
    <property type="match status" value="1"/>
</dbReference>
<sequence>MGAPKQKWTADEEAALKAGVIKHGAGKWRTILKDPEYSGVLYLRSNVDLKDKWRNMSVMANGWSSREKSKLAVKRVHHVPKLEESPLPADKDVKSDDAAVDVKAHEVPLMPIPSQNRSTISGKFGDGSSTAWMCEEDGFKYSLKAFNTIMNMYVKCGPPSKARAMQTKGKAVFHMFTEMFQEANTDDFTGSRQTPYRMHALSGRGISKVPGMSSIHIGGHVHQFTIGDKSHPPTPEIYHTLDDIIMRMRLAGYVPHTSPRLGNLILEAIATLKEPDGSHKTAIASYIKEQYWPPQDFKRILSAKLKHLTSSGKLIKVKRKYREAPASFSNRRSASMFLLEGRDRLFRRAERLEDFNVARKPQVDCELSRMRKMSAREAAAVADQLVSEAEAAMAEAEEAVRDAEAAEARAEKAVAFSEATTKTMKGRTNSKAVNTYGPLF</sequence>
<feature type="domain" description="Myb-like" evidence="12">
    <location>
        <begin position="5"/>
        <end position="57"/>
    </location>
</feature>
<evidence type="ECO:0000259" key="13">
    <source>
        <dbReference type="PROSITE" id="PS51294"/>
    </source>
</evidence>
<dbReference type="EMBL" id="CAMGYJ010000004">
    <property type="protein sequence ID" value="CAI0401238.1"/>
    <property type="molecule type" value="Genomic_DNA"/>
</dbReference>
<dbReference type="SUPFAM" id="SSF46689">
    <property type="entry name" value="Homeodomain-like"/>
    <property type="match status" value="1"/>
</dbReference>
<evidence type="ECO:0000256" key="3">
    <source>
        <dbReference type="ARBA" id="ARBA00022454"/>
    </source>
</evidence>
<dbReference type="InterPro" id="IPR036390">
    <property type="entry name" value="WH_DNA-bd_sf"/>
</dbReference>
<comment type="function">
    <text evidence="10">Binds preferentially double-stranded telomeric repeats.</text>
</comment>
<comment type="subcellular location">
    <subcellularLocation>
        <location evidence="1">Chromosome</location>
    </subcellularLocation>
    <subcellularLocation>
        <location evidence="2">Nucleus</location>
        <location evidence="2">Nucleolus</location>
    </subcellularLocation>
</comment>
<dbReference type="SMART" id="SM00526">
    <property type="entry name" value="H15"/>
    <property type="match status" value="1"/>
</dbReference>
<protein>
    <recommendedName>
        <fullName evidence="9">MYB transcription factor</fullName>
    </recommendedName>
</protein>
<dbReference type="InterPro" id="IPR005818">
    <property type="entry name" value="Histone_H1/H5_H15"/>
</dbReference>
<keyword evidence="6" id="KW-0238">DNA-binding</keyword>
<dbReference type="InterPro" id="IPR001005">
    <property type="entry name" value="SANT/Myb"/>
</dbReference>
<evidence type="ECO:0000256" key="7">
    <source>
        <dbReference type="ARBA" id="ARBA00023163"/>
    </source>
</evidence>
<reference evidence="15" key="1">
    <citation type="submission" date="2022-08" db="EMBL/GenBank/DDBJ databases">
        <authorList>
            <person name="Gutierrez-Valencia J."/>
        </authorList>
    </citation>
    <scope>NUCLEOTIDE SEQUENCE</scope>
</reference>
<dbReference type="GO" id="GO:0000786">
    <property type="term" value="C:nucleosome"/>
    <property type="evidence" value="ECO:0007669"/>
    <property type="project" value="InterPro"/>
</dbReference>
<dbReference type="GO" id="GO:0006334">
    <property type="term" value="P:nucleosome assembly"/>
    <property type="evidence" value="ECO:0007669"/>
    <property type="project" value="InterPro"/>
</dbReference>
<dbReference type="GO" id="GO:0005730">
    <property type="term" value="C:nucleolus"/>
    <property type="evidence" value="ECO:0007669"/>
    <property type="project" value="UniProtKB-SubCell"/>
</dbReference>
<dbReference type="InterPro" id="IPR009057">
    <property type="entry name" value="Homeodomain-like_sf"/>
</dbReference>
<evidence type="ECO:0000256" key="8">
    <source>
        <dbReference type="ARBA" id="ARBA00023242"/>
    </source>
</evidence>
<keyword evidence="5 11" id="KW-0175">Coiled coil</keyword>
<dbReference type="GO" id="GO:0003691">
    <property type="term" value="F:double-stranded telomeric DNA binding"/>
    <property type="evidence" value="ECO:0007669"/>
    <property type="project" value="InterPro"/>
</dbReference>
<evidence type="ECO:0000256" key="5">
    <source>
        <dbReference type="ARBA" id="ARBA00023054"/>
    </source>
</evidence>
<feature type="coiled-coil region" evidence="11">
    <location>
        <begin position="379"/>
        <end position="413"/>
    </location>
</feature>
<dbReference type="PROSITE" id="PS50090">
    <property type="entry name" value="MYB_LIKE"/>
    <property type="match status" value="1"/>
</dbReference>
<evidence type="ECO:0000256" key="11">
    <source>
        <dbReference type="SAM" id="Coils"/>
    </source>
</evidence>
<dbReference type="InterPro" id="IPR036388">
    <property type="entry name" value="WH-like_DNA-bd_sf"/>
</dbReference>
<dbReference type="SMART" id="SM00717">
    <property type="entry name" value="SANT"/>
    <property type="match status" value="1"/>
</dbReference>
<dbReference type="Pfam" id="PF00538">
    <property type="entry name" value="Linker_histone"/>
    <property type="match status" value="1"/>
</dbReference>
<dbReference type="Gene3D" id="1.10.10.10">
    <property type="entry name" value="Winged helix-like DNA-binding domain superfamily/Winged helix DNA-binding domain"/>
    <property type="match status" value="1"/>
</dbReference>
<proteinExistence type="predicted"/>
<evidence type="ECO:0000256" key="10">
    <source>
        <dbReference type="ARBA" id="ARBA00053063"/>
    </source>
</evidence>
<dbReference type="Gene3D" id="1.10.246.220">
    <property type="match status" value="1"/>
</dbReference>
<dbReference type="PANTHER" id="PTHR46267:SF8">
    <property type="entry name" value="TELOMERE REPEAT-BINDING FACTOR 1"/>
    <property type="match status" value="1"/>
</dbReference>
<comment type="caution">
    <text evidence="15">The sequence shown here is derived from an EMBL/GenBank/DDBJ whole genome shotgun (WGS) entry which is preliminary data.</text>
</comment>
<gene>
    <name evidence="15" type="ORF">LITE_LOCUS11113</name>
</gene>
<keyword evidence="7" id="KW-0804">Transcription</keyword>
<dbReference type="PANTHER" id="PTHR46267">
    <property type="entry name" value="SINGLE MYB HISTONE 4"/>
    <property type="match status" value="1"/>
</dbReference>
<keyword evidence="16" id="KW-1185">Reference proteome</keyword>
<evidence type="ECO:0000313" key="16">
    <source>
        <dbReference type="Proteomes" id="UP001154282"/>
    </source>
</evidence>
<evidence type="ECO:0000256" key="2">
    <source>
        <dbReference type="ARBA" id="ARBA00004604"/>
    </source>
</evidence>
<dbReference type="FunFam" id="1.10.10.60:FF:000168">
    <property type="entry name" value="Telomere repeat-binding factor 1"/>
    <property type="match status" value="1"/>
</dbReference>
<dbReference type="InterPro" id="IPR046849">
    <property type="entry name" value="E2_motif"/>
</dbReference>
<dbReference type="PROSITE" id="PS51294">
    <property type="entry name" value="HTH_MYB"/>
    <property type="match status" value="1"/>
</dbReference>
<dbReference type="CDD" id="cd11660">
    <property type="entry name" value="SANT_TRF"/>
    <property type="match status" value="1"/>
</dbReference>
<evidence type="ECO:0000259" key="14">
    <source>
        <dbReference type="PROSITE" id="PS51504"/>
    </source>
</evidence>
<keyword evidence="8" id="KW-0539">Nucleus</keyword>
<dbReference type="InterPro" id="IPR017930">
    <property type="entry name" value="Myb_dom"/>
</dbReference>
<evidence type="ECO:0000256" key="1">
    <source>
        <dbReference type="ARBA" id="ARBA00004286"/>
    </source>
</evidence>
<evidence type="ECO:0000256" key="4">
    <source>
        <dbReference type="ARBA" id="ARBA00023015"/>
    </source>
</evidence>
<dbReference type="Proteomes" id="UP001154282">
    <property type="component" value="Unassembled WGS sequence"/>
</dbReference>
<dbReference type="Pfam" id="PF20430">
    <property type="entry name" value="Eplus_motif"/>
    <property type="match status" value="1"/>
</dbReference>
<organism evidence="15 16">
    <name type="scientific">Linum tenue</name>
    <dbReference type="NCBI Taxonomy" id="586396"/>
    <lineage>
        <taxon>Eukaryota</taxon>
        <taxon>Viridiplantae</taxon>
        <taxon>Streptophyta</taxon>
        <taxon>Embryophyta</taxon>
        <taxon>Tracheophyta</taxon>
        <taxon>Spermatophyta</taxon>
        <taxon>Magnoliopsida</taxon>
        <taxon>eudicotyledons</taxon>
        <taxon>Gunneridae</taxon>
        <taxon>Pentapetalae</taxon>
        <taxon>rosids</taxon>
        <taxon>fabids</taxon>
        <taxon>Malpighiales</taxon>
        <taxon>Linaceae</taxon>
        <taxon>Linum</taxon>
    </lineage>
</organism>
<feature type="domain" description="HTH myb-type" evidence="13">
    <location>
        <begin position="1"/>
        <end position="33"/>
    </location>
</feature>
<evidence type="ECO:0000313" key="15">
    <source>
        <dbReference type="EMBL" id="CAI0401238.1"/>
    </source>
</evidence>